<proteinExistence type="predicted"/>
<keyword evidence="1" id="KW-1133">Transmembrane helix</keyword>
<dbReference type="RefSeq" id="WP_315908483.1">
    <property type="nucleotide sequence ID" value="NZ_JAOPKC010000004.1"/>
</dbReference>
<evidence type="ECO:0000313" key="5">
    <source>
        <dbReference type="Proteomes" id="UP001209746"/>
    </source>
</evidence>
<evidence type="ECO:0000313" key="2">
    <source>
        <dbReference type="EMBL" id="MCU4717723.1"/>
    </source>
</evidence>
<feature type="transmembrane region" description="Helical" evidence="1">
    <location>
        <begin position="7"/>
        <end position="29"/>
    </location>
</feature>
<dbReference type="Proteomes" id="UP001209746">
    <property type="component" value="Unassembled WGS sequence"/>
</dbReference>
<dbReference type="EMBL" id="JAOPKD010000005">
    <property type="protein sequence ID" value="MCU4726748.1"/>
    <property type="molecule type" value="Genomic_DNA"/>
</dbReference>
<dbReference type="Proteomes" id="UP001208186">
    <property type="component" value="Unassembled WGS sequence"/>
</dbReference>
<name>A0AAE3IA55_9EURY</name>
<evidence type="ECO:0000313" key="3">
    <source>
        <dbReference type="EMBL" id="MCU4726748.1"/>
    </source>
</evidence>
<accession>A0AAE3IA55</accession>
<keyword evidence="1" id="KW-0812">Transmembrane</keyword>
<dbReference type="EMBL" id="JAOPKC010000004">
    <property type="protein sequence ID" value="MCU4717723.1"/>
    <property type="molecule type" value="Genomic_DNA"/>
</dbReference>
<evidence type="ECO:0000256" key="1">
    <source>
        <dbReference type="SAM" id="Phobius"/>
    </source>
</evidence>
<evidence type="ECO:0000313" key="4">
    <source>
        <dbReference type="Proteomes" id="UP001208186"/>
    </source>
</evidence>
<reference evidence="3" key="1">
    <citation type="submission" date="2023-02" db="EMBL/GenBank/DDBJ databases">
        <title>Enrichment on poylsaccharides allowed isolation of novel metabolic and taxonomic groups of Haloarchaea.</title>
        <authorList>
            <person name="Sorokin D.Y."/>
            <person name="Elcheninov A.G."/>
            <person name="Khizhniak T.V."/>
            <person name="Kolganova T.V."/>
            <person name="Kublanov I.V."/>
        </authorList>
    </citation>
    <scope>NUCLEOTIDE SEQUENCE</scope>
    <source>
        <strain evidence="2 4">HArc-curdl5-1</strain>
        <strain evidence="3">HArc-curdl7</strain>
    </source>
</reference>
<protein>
    <submittedName>
        <fullName evidence="3">Uncharacterized protein</fullName>
    </submittedName>
</protein>
<gene>
    <name evidence="3" type="ORF">OB914_07175</name>
    <name evidence="2" type="ORF">OB916_06550</name>
</gene>
<keyword evidence="1" id="KW-0472">Membrane</keyword>
<feature type="transmembrane region" description="Helical" evidence="1">
    <location>
        <begin position="103"/>
        <end position="122"/>
    </location>
</feature>
<feature type="transmembrane region" description="Helical" evidence="1">
    <location>
        <begin position="49"/>
        <end position="67"/>
    </location>
</feature>
<keyword evidence="4" id="KW-1185">Reference proteome</keyword>
<feature type="transmembrane region" description="Helical" evidence="1">
    <location>
        <begin position="74"/>
        <end position="91"/>
    </location>
</feature>
<sequence>MSAEETYVPGVVWWLIVATVVGLVLVAAFWRPEAAVTRPDPFGLDERTWVEGVAYGVLTLSLLYALAPTAEPAGISPLAVSVFVIVLAALVETGQALSGVATFQVIDLTAAIACSVGVALVWDAGRRALRMPPA</sequence>
<dbReference type="AlphaFoldDB" id="A0AAE3IA55"/>
<organism evidence="3 5">
    <name type="scientific">Halapricum hydrolyticum</name>
    <dbReference type="NCBI Taxonomy" id="2979991"/>
    <lineage>
        <taxon>Archaea</taxon>
        <taxon>Methanobacteriati</taxon>
        <taxon>Methanobacteriota</taxon>
        <taxon>Stenosarchaea group</taxon>
        <taxon>Halobacteria</taxon>
        <taxon>Halobacteriales</taxon>
        <taxon>Haloarculaceae</taxon>
        <taxon>Halapricum</taxon>
    </lineage>
</organism>
<comment type="caution">
    <text evidence="3">The sequence shown here is derived from an EMBL/GenBank/DDBJ whole genome shotgun (WGS) entry which is preliminary data.</text>
</comment>